<organism evidence="2 3">
    <name type="scientific">Xylanibacter brevis</name>
    <dbReference type="NCBI Taxonomy" id="83231"/>
    <lineage>
        <taxon>Bacteria</taxon>
        <taxon>Pseudomonadati</taxon>
        <taxon>Bacteroidota</taxon>
        <taxon>Bacteroidia</taxon>
        <taxon>Bacteroidales</taxon>
        <taxon>Prevotellaceae</taxon>
        <taxon>Xylanibacter</taxon>
    </lineage>
</organism>
<keyword evidence="2" id="KW-0540">Nuclease</keyword>
<dbReference type="EMBL" id="JADYTN010000038">
    <property type="protein sequence ID" value="MCF2564779.1"/>
    <property type="molecule type" value="Genomic_DNA"/>
</dbReference>
<dbReference type="InterPro" id="IPR002711">
    <property type="entry name" value="HNH"/>
</dbReference>
<dbReference type="SMART" id="SM00507">
    <property type="entry name" value="HNHc"/>
    <property type="match status" value="1"/>
</dbReference>
<reference evidence="2 3" key="1">
    <citation type="submission" date="2020-12" db="EMBL/GenBank/DDBJ databases">
        <title>Whole genome sequences of gut porcine anaerobes.</title>
        <authorList>
            <person name="Kubasova T."/>
            <person name="Jahodarova E."/>
            <person name="Rychlik I."/>
        </authorList>
    </citation>
    <scope>NUCLEOTIDE SEQUENCE [LARGE SCALE GENOMIC DNA]</scope>
    <source>
        <strain evidence="2 3">An925</strain>
    </source>
</reference>
<name>A0ABS9CJ53_9BACT</name>
<dbReference type="Pfam" id="PF01844">
    <property type="entry name" value="HNH"/>
    <property type="match status" value="1"/>
</dbReference>
<protein>
    <submittedName>
        <fullName evidence="2">HNH endonuclease</fullName>
    </submittedName>
</protein>
<comment type="caution">
    <text evidence="2">The sequence shown here is derived from an EMBL/GenBank/DDBJ whole genome shotgun (WGS) entry which is preliminary data.</text>
</comment>
<keyword evidence="2" id="KW-0378">Hydrolase</keyword>
<dbReference type="InterPro" id="IPR003615">
    <property type="entry name" value="HNH_nuc"/>
</dbReference>
<dbReference type="RefSeq" id="WP_301638653.1">
    <property type="nucleotide sequence ID" value="NZ_JADYTN010000038.1"/>
</dbReference>
<evidence type="ECO:0000313" key="3">
    <source>
        <dbReference type="Proteomes" id="UP001200470"/>
    </source>
</evidence>
<dbReference type="CDD" id="cd00085">
    <property type="entry name" value="HNHc"/>
    <property type="match status" value="1"/>
</dbReference>
<dbReference type="GO" id="GO:0004519">
    <property type="term" value="F:endonuclease activity"/>
    <property type="evidence" value="ECO:0007669"/>
    <property type="project" value="UniProtKB-KW"/>
</dbReference>
<dbReference type="Proteomes" id="UP001200470">
    <property type="component" value="Unassembled WGS sequence"/>
</dbReference>
<proteinExistence type="predicted"/>
<keyword evidence="2" id="KW-0255">Endonuclease</keyword>
<feature type="domain" description="HNH nuclease" evidence="1">
    <location>
        <begin position="189"/>
        <end position="253"/>
    </location>
</feature>
<accession>A0ABS9CJ53</accession>
<gene>
    <name evidence="2" type="ORF">I6E12_11800</name>
</gene>
<keyword evidence="3" id="KW-1185">Reference proteome</keyword>
<evidence type="ECO:0000313" key="2">
    <source>
        <dbReference type="EMBL" id="MCF2564779.1"/>
    </source>
</evidence>
<evidence type="ECO:0000259" key="1">
    <source>
        <dbReference type="SMART" id="SM00507"/>
    </source>
</evidence>
<sequence length="277" mass="32599">MEDLCIKLRSDLEHYFSMPFEVSSSLVDGEVHYKCSPSNEGSMFFDINVYIHNHIRLIIEMNPQKHGGYILNEMASAREDKIKRFVMYKEMLEDKGAKIKFYVNGSDVFDREWPSIWRSFMCKIVLVPIPDVDNAEKRFAILSEWMKYSFDFIFSLLTITDINEESLVSIKTEGSPSEIRSIRYERNPINRQLCLYRKGYCCEVCGMNFYDVYGDIGYHYIEVHHTMPVSLMKPDYVFDVDRDLVPLCSNCHAMAHRRNPPYSVEELKEIIKNKIKK</sequence>
<dbReference type="Gene3D" id="1.10.30.50">
    <property type="match status" value="1"/>
</dbReference>